<dbReference type="EMBL" id="AP021879">
    <property type="protein sequence ID" value="BBO88767.1"/>
    <property type="molecule type" value="Genomic_DNA"/>
</dbReference>
<evidence type="ECO:0000313" key="3">
    <source>
        <dbReference type="Proteomes" id="UP000422108"/>
    </source>
</evidence>
<accession>A0A5K8A8A2</accession>
<proteinExistence type="predicted"/>
<feature type="domain" description="Novel toxin 11" evidence="1">
    <location>
        <begin position="188"/>
        <end position="298"/>
    </location>
</feature>
<dbReference type="RefSeq" id="WP_155310036.1">
    <property type="nucleotide sequence ID" value="NZ_AP021879.1"/>
</dbReference>
<dbReference type="Proteomes" id="UP000422108">
    <property type="component" value="Chromosome"/>
</dbReference>
<organism evidence="2 3">
    <name type="scientific">Desulfosarcina ovata subsp. ovata</name>
    <dbReference type="NCBI Taxonomy" id="2752305"/>
    <lineage>
        <taxon>Bacteria</taxon>
        <taxon>Pseudomonadati</taxon>
        <taxon>Thermodesulfobacteriota</taxon>
        <taxon>Desulfobacteria</taxon>
        <taxon>Desulfobacterales</taxon>
        <taxon>Desulfosarcinaceae</taxon>
        <taxon>Desulfosarcina</taxon>
    </lineage>
</organism>
<gene>
    <name evidence="2" type="ORF">DSCOOX_19470</name>
</gene>
<protein>
    <recommendedName>
        <fullName evidence="1">Novel toxin 11 domain-containing protein</fullName>
    </recommendedName>
</protein>
<dbReference type="AlphaFoldDB" id="A0A5K8A8A2"/>
<dbReference type="Pfam" id="PF15521">
    <property type="entry name" value="Ntox11"/>
    <property type="match status" value="1"/>
</dbReference>
<sequence>MHASQLYELMIINPTWNVRKLRQAKTAGTLNLHTTPQQLGLRPERRLRGTDARQFDQQFELDSAMWYGAIITGPHSITLIKLFHIFYHAGVIYKTSEGWNDWIDNPFGNVASLLSHGQRVMVQIPSIPAGGDRLWTWLQEEGSIQSRGYATHGLSHKRRPEALIKGHRRYLDEKHGVWQSLKGHVQGRHYAFNVALGGEGNRNPFSRSSDDKEFTYVPIKADGLNGHVYINYMPPTNNRPGGMLVGCENAQHGAGTNPHTKQGHGLGGSQKLSACGGHKWSKLKCGPMDTYNGLICDLIDRSGNLDWLLSDGLMNPDQLSYKTRPVPRINQAPPSDLHRALAERRRAMGYHD</sequence>
<keyword evidence="3" id="KW-1185">Reference proteome</keyword>
<name>A0A5K8A8A2_9BACT</name>
<evidence type="ECO:0000259" key="1">
    <source>
        <dbReference type="Pfam" id="PF15521"/>
    </source>
</evidence>
<dbReference type="InterPro" id="IPR029121">
    <property type="entry name" value="Ntox11"/>
</dbReference>
<reference evidence="2 3" key="1">
    <citation type="submission" date="2019-11" db="EMBL/GenBank/DDBJ databases">
        <title>Comparative genomics of hydrocarbon-degrading Desulfosarcina strains.</title>
        <authorList>
            <person name="Watanabe M."/>
            <person name="Kojima H."/>
            <person name="Fukui M."/>
        </authorList>
    </citation>
    <scope>NUCLEOTIDE SEQUENCE [LARGE SCALE GENOMIC DNA]</scope>
    <source>
        <strain evidence="3">oXyS1</strain>
    </source>
</reference>
<evidence type="ECO:0000313" key="2">
    <source>
        <dbReference type="EMBL" id="BBO88767.1"/>
    </source>
</evidence>